<reference evidence="2 3" key="2">
    <citation type="submission" date="2018-04" db="EMBL/GenBank/DDBJ databases">
        <title>Thauera lacus sp. nov., isolated from an saline lake in Inner Mongolia, China.</title>
        <authorList>
            <person name="Liang Q.-Y."/>
        </authorList>
    </citation>
    <scope>NUCLEOTIDE SEQUENCE [LARGE SCALE GENOMIC DNA]</scope>
    <source>
        <strain evidence="2 3">D20</strain>
    </source>
</reference>
<proteinExistence type="predicted"/>
<dbReference type="SUPFAM" id="SSF141371">
    <property type="entry name" value="PilZ domain-like"/>
    <property type="match status" value="1"/>
</dbReference>
<dbReference type="Pfam" id="PF07238">
    <property type="entry name" value="PilZ"/>
    <property type="match status" value="1"/>
</dbReference>
<accession>A0A2T4IB72</accession>
<evidence type="ECO:0000313" key="2">
    <source>
        <dbReference type="EMBL" id="PTD94978.1"/>
    </source>
</evidence>
<protein>
    <submittedName>
        <fullName evidence="2">PilZ domain-containing protein</fullName>
    </submittedName>
</protein>
<name>A0A2T4IB72_9RHOO</name>
<dbReference type="Gene3D" id="2.40.10.220">
    <property type="entry name" value="predicted glycosyltransferase like domains"/>
    <property type="match status" value="1"/>
</dbReference>
<evidence type="ECO:0000313" key="3">
    <source>
        <dbReference type="Proteomes" id="UP000241193"/>
    </source>
</evidence>
<keyword evidence="3" id="KW-1185">Reference proteome</keyword>
<sequence length="144" mass="16122">MDQPAPGGSRSPRCRQLSAKEPSIMDNRLFRRRSVAIDFNVYDDSNGELLGRMGDLSPAGFMVYSKHALKSETLYKLRVEYLGEDGSLKSARLKAKSMWAGRDVNPELHACGFRFFDLEAPTASKAVTELLARFTVGESDHEDY</sequence>
<dbReference type="InterPro" id="IPR009875">
    <property type="entry name" value="PilZ_domain"/>
</dbReference>
<comment type="caution">
    <text evidence="2">The sequence shown here is derived from an EMBL/GenBank/DDBJ whole genome shotgun (WGS) entry which is preliminary data.</text>
</comment>
<dbReference type="GO" id="GO:0035438">
    <property type="term" value="F:cyclic-di-GMP binding"/>
    <property type="evidence" value="ECO:0007669"/>
    <property type="project" value="InterPro"/>
</dbReference>
<dbReference type="Proteomes" id="UP000241193">
    <property type="component" value="Unassembled WGS sequence"/>
</dbReference>
<gene>
    <name evidence="2" type="ORF">C8261_16765</name>
</gene>
<dbReference type="EMBL" id="PZKC01000024">
    <property type="protein sequence ID" value="PTD94978.1"/>
    <property type="molecule type" value="Genomic_DNA"/>
</dbReference>
<organism evidence="2 3">
    <name type="scientific">Pseudothauera lacus</name>
    <dbReference type="NCBI Taxonomy" id="2136175"/>
    <lineage>
        <taxon>Bacteria</taxon>
        <taxon>Pseudomonadati</taxon>
        <taxon>Pseudomonadota</taxon>
        <taxon>Betaproteobacteria</taxon>
        <taxon>Rhodocyclales</taxon>
        <taxon>Zoogloeaceae</taxon>
        <taxon>Pseudothauera</taxon>
    </lineage>
</organism>
<dbReference type="OrthoDB" id="3078669at2"/>
<evidence type="ECO:0000259" key="1">
    <source>
        <dbReference type="Pfam" id="PF07238"/>
    </source>
</evidence>
<feature type="domain" description="PilZ" evidence="1">
    <location>
        <begin position="27"/>
        <end position="124"/>
    </location>
</feature>
<dbReference type="AlphaFoldDB" id="A0A2T4IB72"/>
<reference evidence="2 3" key="1">
    <citation type="submission" date="2018-03" db="EMBL/GenBank/DDBJ databases">
        <authorList>
            <person name="Keele B.F."/>
        </authorList>
    </citation>
    <scope>NUCLEOTIDE SEQUENCE [LARGE SCALE GENOMIC DNA]</scope>
    <source>
        <strain evidence="2 3">D20</strain>
    </source>
</reference>